<feature type="domain" description="Protein kinase" evidence="12">
    <location>
        <begin position="88"/>
        <end position="327"/>
    </location>
</feature>
<dbReference type="InterPro" id="IPR011009">
    <property type="entry name" value="Kinase-like_dom_sf"/>
</dbReference>
<evidence type="ECO:0000256" key="11">
    <source>
        <dbReference type="SAM" id="MobiDB-lite"/>
    </source>
</evidence>
<evidence type="ECO:0000256" key="10">
    <source>
        <dbReference type="RuleBase" id="RU000304"/>
    </source>
</evidence>
<feature type="domain" description="AGC-kinase C-terminal" evidence="13">
    <location>
        <begin position="328"/>
        <end position="386"/>
    </location>
</feature>
<evidence type="ECO:0000256" key="3">
    <source>
        <dbReference type="ARBA" id="ARBA00022679"/>
    </source>
</evidence>
<evidence type="ECO:0000256" key="1">
    <source>
        <dbReference type="ARBA" id="ARBA00012444"/>
    </source>
</evidence>
<dbReference type="EC" id="2.7.11.11" evidence="1"/>
<dbReference type="Proteomes" id="UP001447188">
    <property type="component" value="Unassembled WGS sequence"/>
</dbReference>
<evidence type="ECO:0000256" key="4">
    <source>
        <dbReference type="ARBA" id="ARBA00022741"/>
    </source>
</evidence>
<evidence type="ECO:0000259" key="12">
    <source>
        <dbReference type="PROSITE" id="PS50011"/>
    </source>
</evidence>
<dbReference type="InterPro" id="IPR000961">
    <property type="entry name" value="AGC-kinase_C"/>
</dbReference>
<dbReference type="PROSITE" id="PS00107">
    <property type="entry name" value="PROTEIN_KINASE_ATP"/>
    <property type="match status" value="1"/>
</dbReference>
<dbReference type="Gene3D" id="3.30.200.20">
    <property type="entry name" value="Phosphorylase Kinase, domain 1"/>
    <property type="match status" value="2"/>
</dbReference>
<keyword evidence="15" id="KW-1185">Reference proteome</keyword>
<dbReference type="InterPro" id="IPR000719">
    <property type="entry name" value="Prot_kinase_dom"/>
</dbReference>
<dbReference type="InterPro" id="IPR017441">
    <property type="entry name" value="Protein_kinase_ATP_BS"/>
</dbReference>
<feature type="region of interest" description="Disordered" evidence="11">
    <location>
        <begin position="43"/>
        <end position="62"/>
    </location>
</feature>
<accession>A0ABR3GN80</accession>
<sequence length="386" mass="43992">MELDMHRGPSNLPTPPPDNITEEERSKPGLARFDTGMMDIDFQGDSLHSPISPSQPPVSRGVSKNIQPVVKEEEMKDAEWRKPSVDDFHFMKTLGTGTFARVWLVKPRSVPNSGEAPLFALKQLKKADSFDDRRLMMGLVVRLKQCEHLEYSPGGEIFGYLRRARRFDFTTTQFYAAEIAMILVFLHSHGIVYRDLKPENILLDARGHVKLVDFGFAKVVGDRETYTLCGTPEYLSPEVIQSKGHGKAVDWWALGVLIYEMSCGFPPFYDSSPFAIYEKIVAGRISFPSLVPEETKDIVRKLCTRDLSARLGNMRGGGHQVMAHRFFDGIDWQELESQINPGPIIPHLRFAGDTRYFDHYDPPAPTTDEEYSKEMMEKYDSQFRDF</sequence>
<keyword evidence="3 14" id="KW-0808">Transferase</keyword>
<keyword evidence="4 9" id="KW-0547">Nucleotide-binding</keyword>
<organism evidence="14 15">
    <name type="scientific">Discina gigas</name>
    <dbReference type="NCBI Taxonomy" id="1032678"/>
    <lineage>
        <taxon>Eukaryota</taxon>
        <taxon>Fungi</taxon>
        <taxon>Dikarya</taxon>
        <taxon>Ascomycota</taxon>
        <taxon>Pezizomycotina</taxon>
        <taxon>Pezizomycetes</taxon>
        <taxon>Pezizales</taxon>
        <taxon>Discinaceae</taxon>
        <taxon>Discina</taxon>
    </lineage>
</organism>
<dbReference type="PANTHER" id="PTHR24353:SF37">
    <property type="entry name" value="CAMP-DEPENDENT PROTEIN KINASE CATALYTIC SUBUNIT PRKX"/>
    <property type="match status" value="1"/>
</dbReference>
<dbReference type="PROSITE" id="PS51285">
    <property type="entry name" value="AGC_KINASE_CTER"/>
    <property type="match status" value="1"/>
</dbReference>
<dbReference type="PANTHER" id="PTHR24353">
    <property type="entry name" value="CYCLIC NUCLEOTIDE-DEPENDENT PROTEIN KINASE"/>
    <property type="match status" value="1"/>
</dbReference>
<comment type="catalytic activity">
    <reaction evidence="8">
        <text>L-seryl-[protein] + ATP = O-phospho-L-seryl-[protein] + ADP + H(+)</text>
        <dbReference type="Rhea" id="RHEA:17989"/>
        <dbReference type="Rhea" id="RHEA-COMP:9863"/>
        <dbReference type="Rhea" id="RHEA-COMP:11604"/>
        <dbReference type="ChEBI" id="CHEBI:15378"/>
        <dbReference type="ChEBI" id="CHEBI:29999"/>
        <dbReference type="ChEBI" id="CHEBI:30616"/>
        <dbReference type="ChEBI" id="CHEBI:83421"/>
        <dbReference type="ChEBI" id="CHEBI:456216"/>
        <dbReference type="EC" id="2.7.11.11"/>
    </reaction>
</comment>
<feature type="binding site" evidence="9">
    <location>
        <position position="122"/>
    </location>
    <ligand>
        <name>ATP</name>
        <dbReference type="ChEBI" id="CHEBI:30616"/>
    </ligand>
</feature>
<gene>
    <name evidence="14" type="primary">PKA4</name>
    <name evidence="14" type="ORF">Q9L58_003588</name>
</gene>
<evidence type="ECO:0000256" key="7">
    <source>
        <dbReference type="ARBA" id="ARBA00047292"/>
    </source>
</evidence>
<dbReference type="EMBL" id="JBBBZM010000035">
    <property type="protein sequence ID" value="KAL0637385.1"/>
    <property type="molecule type" value="Genomic_DNA"/>
</dbReference>
<dbReference type="SMART" id="SM00220">
    <property type="entry name" value="S_TKc"/>
    <property type="match status" value="1"/>
</dbReference>
<comment type="catalytic activity">
    <reaction evidence="7">
        <text>L-threonyl-[protein] + ATP = O-phospho-L-threonyl-[protein] + ADP + H(+)</text>
        <dbReference type="Rhea" id="RHEA:46608"/>
        <dbReference type="Rhea" id="RHEA-COMP:11060"/>
        <dbReference type="Rhea" id="RHEA-COMP:11605"/>
        <dbReference type="ChEBI" id="CHEBI:15378"/>
        <dbReference type="ChEBI" id="CHEBI:30013"/>
        <dbReference type="ChEBI" id="CHEBI:30616"/>
        <dbReference type="ChEBI" id="CHEBI:61977"/>
        <dbReference type="ChEBI" id="CHEBI:456216"/>
        <dbReference type="EC" id="2.7.11.11"/>
    </reaction>
</comment>
<proteinExistence type="inferred from homology"/>
<evidence type="ECO:0000256" key="5">
    <source>
        <dbReference type="ARBA" id="ARBA00022777"/>
    </source>
</evidence>
<dbReference type="PROSITE" id="PS50011">
    <property type="entry name" value="PROTEIN_KINASE_DOM"/>
    <property type="match status" value="1"/>
</dbReference>
<evidence type="ECO:0000256" key="8">
    <source>
        <dbReference type="ARBA" id="ARBA00047454"/>
    </source>
</evidence>
<keyword evidence="6 9" id="KW-0067">ATP-binding</keyword>
<dbReference type="GO" id="GO:0004674">
    <property type="term" value="F:protein serine/threonine kinase activity"/>
    <property type="evidence" value="ECO:0007669"/>
    <property type="project" value="UniProtKB-EC"/>
</dbReference>
<evidence type="ECO:0000313" key="14">
    <source>
        <dbReference type="EMBL" id="KAL0637385.1"/>
    </source>
</evidence>
<dbReference type="Pfam" id="PF00069">
    <property type="entry name" value="Pkinase"/>
    <property type="match status" value="1"/>
</dbReference>
<evidence type="ECO:0000313" key="15">
    <source>
        <dbReference type="Proteomes" id="UP001447188"/>
    </source>
</evidence>
<evidence type="ECO:0000256" key="2">
    <source>
        <dbReference type="ARBA" id="ARBA00022527"/>
    </source>
</evidence>
<dbReference type="InterPro" id="IPR008271">
    <property type="entry name" value="Ser/Thr_kinase_AS"/>
</dbReference>
<comment type="caution">
    <text evidence="14">The sequence shown here is derived from an EMBL/GenBank/DDBJ whole genome shotgun (WGS) entry which is preliminary data.</text>
</comment>
<evidence type="ECO:0000256" key="9">
    <source>
        <dbReference type="PROSITE-ProRule" id="PRU10141"/>
    </source>
</evidence>
<keyword evidence="2 10" id="KW-0723">Serine/threonine-protein kinase</keyword>
<dbReference type="PROSITE" id="PS00108">
    <property type="entry name" value="PROTEIN_KINASE_ST"/>
    <property type="match status" value="1"/>
</dbReference>
<keyword evidence="5" id="KW-0418">Kinase</keyword>
<dbReference type="SUPFAM" id="SSF56112">
    <property type="entry name" value="Protein kinase-like (PK-like)"/>
    <property type="match status" value="1"/>
</dbReference>
<feature type="region of interest" description="Disordered" evidence="11">
    <location>
        <begin position="1"/>
        <end position="29"/>
    </location>
</feature>
<dbReference type="Gene3D" id="1.10.510.10">
    <property type="entry name" value="Transferase(Phosphotransferase) domain 1"/>
    <property type="match status" value="1"/>
</dbReference>
<protein>
    <recommendedName>
        <fullName evidence="1">cAMP-dependent protein kinase</fullName>
        <ecNumber evidence="1">2.7.11.11</ecNumber>
    </recommendedName>
</protein>
<comment type="similarity">
    <text evidence="10">Belongs to the protein kinase superfamily.</text>
</comment>
<name>A0ABR3GN80_9PEZI</name>
<reference evidence="14 15" key="1">
    <citation type="submission" date="2024-02" db="EMBL/GenBank/DDBJ databases">
        <title>Discinaceae phylogenomics.</title>
        <authorList>
            <person name="Dirks A.C."/>
            <person name="James T.Y."/>
        </authorList>
    </citation>
    <scope>NUCLEOTIDE SEQUENCE [LARGE SCALE GENOMIC DNA]</scope>
    <source>
        <strain evidence="14 15">ACD0624</strain>
    </source>
</reference>
<evidence type="ECO:0000259" key="13">
    <source>
        <dbReference type="PROSITE" id="PS51285"/>
    </source>
</evidence>
<evidence type="ECO:0000256" key="6">
    <source>
        <dbReference type="ARBA" id="ARBA00022840"/>
    </source>
</evidence>